<keyword evidence="1" id="KW-0732">Signal</keyword>
<dbReference type="KEGG" id="amah:DLM_3977"/>
<reference evidence="3" key="1">
    <citation type="journal article" date="2017" name="Biotechnol. Biofuels">
        <title>Evaluation of environmental bacterial communities as a factor affecting the growth of duckweed Lemna minor.</title>
        <authorList>
            <person name="Ishizawa H."/>
            <person name="Kuroda M."/>
            <person name="Morikawa M."/>
            <person name="Ike M."/>
        </authorList>
    </citation>
    <scope>NUCLEOTIDE SEQUENCE [LARGE SCALE GENOMIC DNA]</scope>
    <source>
        <strain evidence="3">H3</strain>
    </source>
</reference>
<evidence type="ECO:0000256" key="1">
    <source>
        <dbReference type="SAM" id="SignalP"/>
    </source>
</evidence>
<sequence>MRCLAVFPLLSVLFTSLPLHAEEAVHSLSLSLAGNVYQSASGSGSKLQPSIDLRHDTAYGSLFVQQGEAGIGLPAPGGWVSLAAANESQWALGANSSHWMGVARYGLDLPQDGSLSIGYADRLGNSSPGSLLLMNLDLTLGHWGKQRVSLLGWASLADQQRATSLGHQAAGNGRHLEQSNLLLMLNHPFNPRWSLDIGAGSRWQADSAHQHSAGWQAVFGLNCKLY</sequence>
<dbReference type="AlphaFoldDB" id="A0A3G9GUK5"/>
<proteinExistence type="predicted"/>
<reference evidence="2 3" key="2">
    <citation type="journal article" date="2017" name="Genome Announc.">
        <title>Draft genome sequence of Aquitalea magnusonii strain H3, a plant growth-promoting bacterium of duckweed Lemna minor.</title>
        <authorList>
            <person name="Ishizawa H."/>
            <person name="Kuroda M."/>
            <person name="Ike M."/>
        </authorList>
    </citation>
    <scope>NUCLEOTIDE SEQUENCE [LARGE SCALE GENOMIC DNA]</scope>
    <source>
        <strain evidence="2 3">H3</strain>
    </source>
</reference>
<reference evidence="3" key="3">
    <citation type="journal article" date="2017" name="Plant Physiol. Biochem.">
        <title>Differential oxidative and antioxidative response of duckweed Lemna minor toward plant growth promoting/inhibiting bacteria.</title>
        <authorList>
            <person name="Ishizawa H."/>
            <person name="Kuroda M."/>
            <person name="Morikawa M."/>
            <person name="Ike M."/>
        </authorList>
    </citation>
    <scope>NUCLEOTIDE SEQUENCE [LARGE SCALE GENOMIC DNA]</scope>
    <source>
        <strain evidence="3">H3</strain>
    </source>
</reference>
<dbReference type="OrthoDB" id="8593548at2"/>
<evidence type="ECO:0000313" key="3">
    <source>
        <dbReference type="Proteomes" id="UP000198290"/>
    </source>
</evidence>
<evidence type="ECO:0000313" key="2">
    <source>
        <dbReference type="EMBL" id="BBF87556.1"/>
    </source>
</evidence>
<dbReference type="RefSeq" id="WP_089082452.1">
    <property type="nucleotide sequence ID" value="NZ_AP018823.1"/>
</dbReference>
<accession>A0A3G9GUK5</accession>
<gene>
    <name evidence="2" type="ORF">DLM_3977</name>
</gene>
<feature type="chain" id="PRO_5018319331" evidence="1">
    <location>
        <begin position="22"/>
        <end position="226"/>
    </location>
</feature>
<keyword evidence="3" id="KW-1185">Reference proteome</keyword>
<protein>
    <submittedName>
        <fullName evidence="2">Uncharacterized protein</fullName>
    </submittedName>
</protein>
<dbReference type="EMBL" id="AP018823">
    <property type="protein sequence ID" value="BBF87556.1"/>
    <property type="molecule type" value="Genomic_DNA"/>
</dbReference>
<feature type="signal peptide" evidence="1">
    <location>
        <begin position="1"/>
        <end position="21"/>
    </location>
</feature>
<name>A0A3G9GUK5_9NEIS</name>
<organism evidence="2 3">
    <name type="scientific">Aquitalea magnusonii</name>
    <dbReference type="NCBI Taxonomy" id="332411"/>
    <lineage>
        <taxon>Bacteria</taxon>
        <taxon>Pseudomonadati</taxon>
        <taxon>Pseudomonadota</taxon>
        <taxon>Betaproteobacteria</taxon>
        <taxon>Neisseriales</taxon>
        <taxon>Chromobacteriaceae</taxon>
        <taxon>Aquitalea</taxon>
    </lineage>
</organism>
<dbReference type="Proteomes" id="UP000198290">
    <property type="component" value="Chromosome"/>
</dbReference>